<comment type="caution">
    <text evidence="1">The sequence shown here is derived from an EMBL/GenBank/DDBJ whole genome shotgun (WGS) entry which is preliminary data.</text>
</comment>
<dbReference type="RefSeq" id="WP_307230130.1">
    <property type="nucleotide sequence ID" value="NZ_JAUSTT010000015.1"/>
</dbReference>
<dbReference type="Proteomes" id="UP001223586">
    <property type="component" value="Unassembled WGS sequence"/>
</dbReference>
<sequence length="594" mass="66378">MGFRQVIGGNGEGPISADDVIETRQKQFLSADKKAQIDVNTSDVQSVLERISSLEENGVIGESDGRIKVHHEDMLGFLEEKIDNDTIQLRNNKLSVALLSDLLATIEEINQLQGVTGNVQAQIDALSNIGNFTQSVASFGELMTIKDMQANDMVIVLSDEAKEDKSTIYIYTGSSWQFSGEFKGGEIRDFKEKPLDINAETKGMLQKGRYESPESQEVSYSDPNGQMKSKNVRDALSELFQLANSFKQGVVSTIGLPLQNNDTREEILSKIQQIKTTLASNLMGKGVIAYPYNTLNEMVNKVKSIPNVTIGGNLKKITKLNIEAPYEHTITLEQPLKIEDVAVSVLEYVGDEVGVTHYEAEYNNGESENFDYDKRFVQFDGHMKLKENHRYVLTSIEKVEEDYELLESEEINLNDYVDFGNLSVDNDVTLTALPHTQIIKASGDIVIAGVESIDKMELINESKSNGQALLAISFDSGASYHAYKQGKWIVVNVNSVTDFLQKGMNKDEVNKLSNAHLRELRGESNDMRFSYLLSRDAFSDVAYNDKLKIVVTMQGYNVIADTKKYNYSYDAGSRTLTFQFNDSGTYTFNYVDGE</sequence>
<evidence type="ECO:0000313" key="1">
    <source>
        <dbReference type="EMBL" id="MDQ0176740.1"/>
    </source>
</evidence>
<accession>A0ABT9WTX0</accession>
<reference evidence="1 2" key="1">
    <citation type="submission" date="2023-07" db="EMBL/GenBank/DDBJ databases">
        <title>Genomic Encyclopedia of Type Strains, Phase IV (KMG-IV): sequencing the most valuable type-strain genomes for metagenomic binning, comparative biology and taxonomic classification.</title>
        <authorList>
            <person name="Goeker M."/>
        </authorList>
    </citation>
    <scope>NUCLEOTIDE SEQUENCE [LARGE SCALE GENOMIC DNA]</scope>
    <source>
        <strain evidence="1 2">DSM 23837</strain>
    </source>
</reference>
<evidence type="ECO:0000313" key="2">
    <source>
        <dbReference type="Proteomes" id="UP001223586"/>
    </source>
</evidence>
<protein>
    <submittedName>
        <fullName evidence="1">Uncharacterized protein</fullName>
    </submittedName>
</protein>
<proteinExistence type="predicted"/>
<gene>
    <name evidence="1" type="ORF">J2S08_002598</name>
</gene>
<dbReference type="EMBL" id="JAUSTT010000015">
    <property type="protein sequence ID" value="MDQ0176740.1"/>
    <property type="molecule type" value="Genomic_DNA"/>
</dbReference>
<organism evidence="1 2">
    <name type="scientific">Bacillus chungangensis</name>
    <dbReference type="NCBI Taxonomy" id="587633"/>
    <lineage>
        <taxon>Bacteria</taxon>
        <taxon>Bacillati</taxon>
        <taxon>Bacillota</taxon>
        <taxon>Bacilli</taxon>
        <taxon>Bacillales</taxon>
        <taxon>Bacillaceae</taxon>
        <taxon>Bacillus</taxon>
    </lineage>
</organism>
<name>A0ABT9WTX0_9BACI</name>
<keyword evidence="2" id="KW-1185">Reference proteome</keyword>